<dbReference type="InterPro" id="IPR025392">
    <property type="entry name" value="DUF4124"/>
</dbReference>
<keyword evidence="2" id="KW-0732">Signal</keyword>
<dbReference type="RefSeq" id="WP_026633571.1">
    <property type="nucleotide sequence ID" value="NZ_FONH01000006.1"/>
</dbReference>
<feature type="domain" description="DUF4124" evidence="3">
    <location>
        <begin position="15"/>
        <end position="68"/>
    </location>
</feature>
<gene>
    <name evidence="4" type="ORF">SAMN02799615_02302</name>
</gene>
<organism evidence="4 5">
    <name type="scientific">Dyella marensis</name>
    <dbReference type="NCBI Taxonomy" id="500610"/>
    <lineage>
        <taxon>Bacteria</taxon>
        <taxon>Pseudomonadati</taxon>
        <taxon>Pseudomonadota</taxon>
        <taxon>Gammaproteobacteria</taxon>
        <taxon>Lysobacterales</taxon>
        <taxon>Rhodanobacteraceae</taxon>
        <taxon>Dyella</taxon>
    </lineage>
</organism>
<protein>
    <recommendedName>
        <fullName evidence="3">DUF4124 domain-containing protein</fullName>
    </recommendedName>
</protein>
<feature type="region of interest" description="Disordered" evidence="1">
    <location>
        <begin position="36"/>
        <end position="97"/>
    </location>
</feature>
<dbReference type="STRING" id="500610.SAMN02799615_02302"/>
<evidence type="ECO:0000313" key="5">
    <source>
        <dbReference type="Proteomes" id="UP000199477"/>
    </source>
</evidence>
<dbReference type="AlphaFoldDB" id="A0A1I2FIV4"/>
<feature type="region of interest" description="Disordered" evidence="1">
    <location>
        <begin position="127"/>
        <end position="150"/>
    </location>
</feature>
<evidence type="ECO:0000256" key="2">
    <source>
        <dbReference type="SAM" id="SignalP"/>
    </source>
</evidence>
<evidence type="ECO:0000259" key="3">
    <source>
        <dbReference type="Pfam" id="PF13511"/>
    </source>
</evidence>
<dbReference type="EMBL" id="FONH01000006">
    <property type="protein sequence ID" value="SFF04688.1"/>
    <property type="molecule type" value="Genomic_DNA"/>
</dbReference>
<feature type="chain" id="PRO_5011658428" description="DUF4124 domain-containing protein" evidence="2">
    <location>
        <begin position="24"/>
        <end position="150"/>
    </location>
</feature>
<accession>A0A1I2FIV4</accession>
<keyword evidence="5" id="KW-1185">Reference proteome</keyword>
<feature type="compositionally biased region" description="Polar residues" evidence="1">
    <location>
        <begin position="46"/>
        <end position="61"/>
    </location>
</feature>
<reference evidence="5" key="1">
    <citation type="submission" date="2016-10" db="EMBL/GenBank/DDBJ databases">
        <authorList>
            <person name="Varghese N."/>
            <person name="Submissions S."/>
        </authorList>
    </citation>
    <scope>NUCLEOTIDE SEQUENCE [LARGE SCALE GENOMIC DNA]</scope>
    <source>
        <strain evidence="5">UNC178MFTsu3.1</strain>
    </source>
</reference>
<name>A0A1I2FIV4_9GAMM</name>
<dbReference type="Proteomes" id="UP000199477">
    <property type="component" value="Unassembled WGS sequence"/>
</dbReference>
<evidence type="ECO:0000256" key="1">
    <source>
        <dbReference type="SAM" id="MobiDB-lite"/>
    </source>
</evidence>
<proteinExistence type="predicted"/>
<feature type="signal peptide" evidence="2">
    <location>
        <begin position="1"/>
        <end position="23"/>
    </location>
</feature>
<sequence length="150" mass="15926">MRRPLIAAALLLAPLAFALPAAAQQVYKWTDASGSVHYSDTPPPKGSTSKKITLTGGTQASAEAPQPARSGSAREQTTGSAEAPAQAPVADTPENRKKLCGTLKGNLDILRDKKPVVVQEGNQAKVLDDAQRKQQQSTAEAQYKQYCPNE</sequence>
<dbReference type="Pfam" id="PF13511">
    <property type="entry name" value="DUF4124"/>
    <property type="match status" value="1"/>
</dbReference>
<evidence type="ECO:0000313" key="4">
    <source>
        <dbReference type="EMBL" id="SFF04688.1"/>
    </source>
</evidence>